<dbReference type="InterPro" id="IPR005561">
    <property type="entry name" value="ANTAR"/>
</dbReference>
<dbReference type="Pfam" id="PF03861">
    <property type="entry name" value="ANTAR"/>
    <property type="match status" value="1"/>
</dbReference>
<keyword evidence="3" id="KW-0805">Transcription regulation</keyword>
<feature type="domain" description="ANTAR" evidence="5">
    <location>
        <begin position="167"/>
        <end position="228"/>
    </location>
</feature>
<dbReference type="SMART" id="SM00065">
    <property type="entry name" value="GAF"/>
    <property type="match status" value="1"/>
</dbReference>
<dbReference type="GO" id="GO:0003723">
    <property type="term" value="F:RNA binding"/>
    <property type="evidence" value="ECO:0007669"/>
    <property type="project" value="InterPro"/>
</dbReference>
<evidence type="ECO:0000256" key="2">
    <source>
        <dbReference type="ARBA" id="ARBA00022777"/>
    </source>
</evidence>
<dbReference type="InterPro" id="IPR036388">
    <property type="entry name" value="WH-like_DNA-bd_sf"/>
</dbReference>
<dbReference type="InterPro" id="IPR011006">
    <property type="entry name" value="CheY-like_superfamily"/>
</dbReference>
<dbReference type="PROSITE" id="PS50921">
    <property type="entry name" value="ANTAR"/>
    <property type="match status" value="1"/>
</dbReference>
<keyword evidence="4" id="KW-0804">Transcription</keyword>
<evidence type="ECO:0000256" key="4">
    <source>
        <dbReference type="ARBA" id="ARBA00023163"/>
    </source>
</evidence>
<reference evidence="6" key="1">
    <citation type="submission" date="2020-02" db="EMBL/GenBank/DDBJ databases">
        <authorList>
            <person name="Meier V. D."/>
        </authorList>
    </citation>
    <scope>NUCLEOTIDE SEQUENCE</scope>
    <source>
        <strain evidence="6">AVDCRST_MAG66</strain>
    </source>
</reference>
<dbReference type="Gene3D" id="1.10.10.10">
    <property type="entry name" value="Winged helix-like DNA-binding domain superfamily/Winged helix DNA-binding domain"/>
    <property type="match status" value="1"/>
</dbReference>
<name>A0A6J4PM25_9PSEU</name>
<dbReference type="SUPFAM" id="SSF52172">
    <property type="entry name" value="CheY-like"/>
    <property type="match status" value="1"/>
</dbReference>
<sequence length="235" mass="25063">MPIDPAALTAGIARLEQAQTPDAEPGELLHRVLDTAQELFGLSGVGLMFVDESEALHYVAATNSAVHALERAQEETGEGPCVDALVLGEVVASDDLETDERYRTVGPVAAEHGIRAVLGVPVELGGAAVGSLNVHRDTPHRWDETDIRAMRAFAGVVEGVLGTLLAVQRHSRLAEQLTYALEHRVVVERSIGFLMARRGLDAVAAFDVLRRASRATRRKVGDVAADVLAGRDLPG</sequence>
<dbReference type="SMART" id="SM01012">
    <property type="entry name" value="ANTAR"/>
    <property type="match status" value="1"/>
</dbReference>
<evidence type="ECO:0000256" key="1">
    <source>
        <dbReference type="ARBA" id="ARBA00022679"/>
    </source>
</evidence>
<protein>
    <recommendedName>
        <fullName evidence="5">ANTAR domain-containing protein</fullName>
    </recommendedName>
</protein>
<dbReference type="PIRSF" id="PIRSF036625">
    <property type="entry name" value="GAF_ANTAR"/>
    <property type="match status" value="1"/>
</dbReference>
<dbReference type="Gene3D" id="3.30.450.40">
    <property type="match status" value="1"/>
</dbReference>
<keyword evidence="2" id="KW-0418">Kinase</keyword>
<keyword evidence="1" id="KW-0808">Transferase</keyword>
<gene>
    <name evidence="6" type="ORF">AVDCRST_MAG66-2363</name>
</gene>
<dbReference type="InterPro" id="IPR029016">
    <property type="entry name" value="GAF-like_dom_sf"/>
</dbReference>
<dbReference type="SUPFAM" id="SSF55781">
    <property type="entry name" value="GAF domain-like"/>
    <property type="match status" value="1"/>
</dbReference>
<proteinExistence type="predicted"/>
<dbReference type="Pfam" id="PF01590">
    <property type="entry name" value="GAF"/>
    <property type="match status" value="1"/>
</dbReference>
<evidence type="ECO:0000313" key="6">
    <source>
        <dbReference type="EMBL" id="CAA9416786.1"/>
    </source>
</evidence>
<organism evidence="6">
    <name type="scientific">uncultured Pseudonocardia sp</name>
    <dbReference type="NCBI Taxonomy" id="211455"/>
    <lineage>
        <taxon>Bacteria</taxon>
        <taxon>Bacillati</taxon>
        <taxon>Actinomycetota</taxon>
        <taxon>Actinomycetes</taxon>
        <taxon>Pseudonocardiales</taxon>
        <taxon>Pseudonocardiaceae</taxon>
        <taxon>Pseudonocardia</taxon>
        <taxon>environmental samples</taxon>
    </lineage>
</organism>
<evidence type="ECO:0000256" key="3">
    <source>
        <dbReference type="ARBA" id="ARBA00023015"/>
    </source>
</evidence>
<dbReference type="AlphaFoldDB" id="A0A6J4PM25"/>
<accession>A0A6J4PM25</accession>
<dbReference type="InterPro" id="IPR012074">
    <property type="entry name" value="GAF_ANTAR"/>
</dbReference>
<evidence type="ECO:0000259" key="5">
    <source>
        <dbReference type="PROSITE" id="PS50921"/>
    </source>
</evidence>
<dbReference type="GO" id="GO:0016301">
    <property type="term" value="F:kinase activity"/>
    <property type="evidence" value="ECO:0007669"/>
    <property type="project" value="UniProtKB-KW"/>
</dbReference>
<dbReference type="EMBL" id="CADCUS010000349">
    <property type="protein sequence ID" value="CAA9416786.1"/>
    <property type="molecule type" value="Genomic_DNA"/>
</dbReference>
<dbReference type="InterPro" id="IPR003018">
    <property type="entry name" value="GAF"/>
</dbReference>